<dbReference type="Proteomes" id="UP000325211">
    <property type="component" value="Chromosome"/>
</dbReference>
<dbReference type="OrthoDB" id="9796766at2"/>
<dbReference type="GO" id="GO:0005506">
    <property type="term" value="F:iron ion binding"/>
    <property type="evidence" value="ECO:0007669"/>
    <property type="project" value="UniProtKB-ARBA"/>
</dbReference>
<keyword evidence="2" id="KW-0560">Oxidoreductase</keyword>
<evidence type="ECO:0000313" key="3">
    <source>
        <dbReference type="Proteomes" id="UP000325211"/>
    </source>
</evidence>
<dbReference type="Pfam" id="PF05721">
    <property type="entry name" value="PhyH"/>
    <property type="match status" value="1"/>
</dbReference>
<dbReference type="InterPro" id="IPR008775">
    <property type="entry name" value="Phytyl_CoA_dOase-like"/>
</dbReference>
<dbReference type="GO" id="GO:0016706">
    <property type="term" value="F:2-oxoglutarate-dependent dioxygenase activity"/>
    <property type="evidence" value="ECO:0007669"/>
    <property type="project" value="UniProtKB-ARBA"/>
</dbReference>
<name>A0A5P2CYJ5_STRVZ</name>
<dbReference type="PANTHER" id="PTHR20883">
    <property type="entry name" value="PHYTANOYL-COA DIOXYGENASE DOMAIN CONTAINING 1"/>
    <property type="match status" value="1"/>
</dbReference>
<evidence type="ECO:0000256" key="1">
    <source>
        <dbReference type="SAM" id="MobiDB-lite"/>
    </source>
</evidence>
<gene>
    <name evidence="2" type="ORF">DEJ50_06530</name>
</gene>
<keyword evidence="2" id="KW-0223">Dioxygenase</keyword>
<accession>A0A5P2CYJ5</accession>
<protein>
    <submittedName>
        <fullName evidence="2">Phytanoyl-CoA dioxygenase</fullName>
    </submittedName>
</protein>
<dbReference type="PANTHER" id="PTHR20883:SF48">
    <property type="entry name" value="ECTOINE DIOXYGENASE"/>
    <property type="match status" value="1"/>
</dbReference>
<dbReference type="EMBL" id="CP029190">
    <property type="protein sequence ID" value="QES47533.1"/>
    <property type="molecule type" value="Genomic_DNA"/>
</dbReference>
<evidence type="ECO:0000313" key="2">
    <source>
        <dbReference type="EMBL" id="QES47533.1"/>
    </source>
</evidence>
<dbReference type="Gene3D" id="2.60.120.620">
    <property type="entry name" value="q2cbj1_9rhob like domain"/>
    <property type="match status" value="1"/>
</dbReference>
<feature type="region of interest" description="Disordered" evidence="1">
    <location>
        <begin position="221"/>
        <end position="241"/>
    </location>
</feature>
<proteinExistence type="predicted"/>
<reference evidence="2 3" key="1">
    <citation type="submission" date="2018-05" db="EMBL/GenBank/DDBJ databases">
        <title>Streptomyces venezuelae.</title>
        <authorList>
            <person name="Kim W."/>
            <person name="Lee N."/>
            <person name="Cho B.-K."/>
        </authorList>
    </citation>
    <scope>NUCLEOTIDE SEQUENCE [LARGE SCALE GENOMIC DNA]</scope>
    <source>
        <strain evidence="2 3">ATCC 21782</strain>
    </source>
</reference>
<dbReference type="SUPFAM" id="SSF51197">
    <property type="entry name" value="Clavaminate synthase-like"/>
    <property type="match status" value="1"/>
</dbReference>
<dbReference type="RefSeq" id="WP_150206643.1">
    <property type="nucleotide sequence ID" value="NZ_CP029190.1"/>
</dbReference>
<dbReference type="AlphaFoldDB" id="A0A5P2CYJ5"/>
<sequence>MDNLAAFERDGYLVLDIFSEGEVARMKKMLSDLIDPPVPGHPRLYIHAASDRPLPNLDPYNPYAVWKIVNTPLAGDAWYSLIHDARILDVVSELLGPDINFHMGFARLRPAGLQAEEGWHRDLDTDQHTLPELVTALIYLDEMDAESGATLVWPGSHRRCEPGPGPEEHEAKPVLARPGSVLFLHCLTVHRASTNRTARHRSILVNEYKSARTVELTPNDAAFGDLPLRRGGRNPVPQPAG</sequence>
<organism evidence="2 3">
    <name type="scientific">Streptomyces venezuelae</name>
    <dbReference type="NCBI Taxonomy" id="54571"/>
    <lineage>
        <taxon>Bacteria</taxon>
        <taxon>Bacillati</taxon>
        <taxon>Actinomycetota</taxon>
        <taxon>Actinomycetes</taxon>
        <taxon>Kitasatosporales</taxon>
        <taxon>Streptomycetaceae</taxon>
        <taxon>Streptomyces</taxon>
    </lineage>
</organism>